<dbReference type="EMBL" id="JAFBCL010000001">
    <property type="protein sequence ID" value="MBM7815020.1"/>
    <property type="molecule type" value="Genomic_DNA"/>
</dbReference>
<evidence type="ECO:0000256" key="11">
    <source>
        <dbReference type="RuleBase" id="RU361175"/>
    </source>
</evidence>
<dbReference type="PROSITE" id="PS00653">
    <property type="entry name" value="GLYCOSYL_HYDROL_F1_2"/>
    <property type="match status" value="1"/>
</dbReference>
<dbReference type="InterPro" id="IPR001360">
    <property type="entry name" value="Glyco_hydro_1"/>
</dbReference>
<evidence type="ECO:0000313" key="14">
    <source>
        <dbReference type="Proteomes" id="UP000671828"/>
    </source>
</evidence>
<dbReference type="InterPro" id="IPR033132">
    <property type="entry name" value="GH_1_N_CS"/>
</dbReference>
<evidence type="ECO:0000313" key="15">
    <source>
        <dbReference type="Proteomes" id="UP001195724"/>
    </source>
</evidence>
<feature type="binding site" evidence="10">
    <location>
        <begin position="416"/>
        <end position="417"/>
    </location>
    <ligand>
        <name>substrate</name>
    </ligand>
</feature>
<dbReference type="PANTHER" id="PTHR10353:SF36">
    <property type="entry name" value="LP05116P"/>
    <property type="match status" value="1"/>
</dbReference>
<evidence type="ECO:0000256" key="4">
    <source>
        <dbReference type="ARBA" id="ARBA00022801"/>
    </source>
</evidence>
<evidence type="ECO:0000256" key="1">
    <source>
        <dbReference type="ARBA" id="ARBA00000448"/>
    </source>
</evidence>
<evidence type="ECO:0000256" key="10">
    <source>
        <dbReference type="PIRSR" id="PIRSR617736-2"/>
    </source>
</evidence>
<dbReference type="GO" id="GO:0008422">
    <property type="term" value="F:beta-glucosidase activity"/>
    <property type="evidence" value="ECO:0007669"/>
    <property type="project" value="UniProtKB-EC"/>
</dbReference>
<evidence type="ECO:0000256" key="3">
    <source>
        <dbReference type="ARBA" id="ARBA00012744"/>
    </source>
</evidence>
<feature type="binding site" evidence="10">
    <location>
        <position position="409"/>
    </location>
    <ligand>
        <name>substrate</name>
    </ligand>
</feature>
<dbReference type="PRINTS" id="PR00131">
    <property type="entry name" value="GLHYDRLASE1"/>
</dbReference>
<dbReference type="Gene3D" id="3.20.20.80">
    <property type="entry name" value="Glycosidases"/>
    <property type="match status" value="1"/>
</dbReference>
<comment type="catalytic activity">
    <reaction evidence="1 11">
        <text>Hydrolysis of terminal, non-reducing beta-D-glucosyl residues with release of beta-D-glucose.</text>
        <dbReference type="EC" id="3.2.1.21"/>
    </reaction>
</comment>
<accession>A0A8T8HXD1</accession>
<evidence type="ECO:0000256" key="2">
    <source>
        <dbReference type="ARBA" id="ARBA00010838"/>
    </source>
</evidence>
<dbReference type="Proteomes" id="UP000671828">
    <property type="component" value="Chromosome"/>
</dbReference>
<keyword evidence="4 11" id="KW-0378">Hydrolase</keyword>
<keyword evidence="6" id="KW-0119">Carbohydrate metabolism</keyword>
<feature type="binding site" evidence="10">
    <location>
        <position position="119"/>
    </location>
    <ligand>
        <name>substrate</name>
    </ligand>
</feature>
<dbReference type="RefSeq" id="WP_204845593.1">
    <property type="nucleotide sequence ID" value="NZ_JAFBCL010000001.1"/>
</dbReference>
<dbReference type="InterPro" id="IPR017736">
    <property type="entry name" value="Glyco_hydro_1_beta-glucosidase"/>
</dbReference>
<evidence type="ECO:0000256" key="5">
    <source>
        <dbReference type="ARBA" id="ARBA00023001"/>
    </source>
</evidence>
<keyword evidence="7 11" id="KW-0326">Glycosidase</keyword>
<dbReference type="SUPFAM" id="SSF51445">
    <property type="entry name" value="(Trans)glycosidases"/>
    <property type="match status" value="1"/>
</dbReference>
<reference evidence="13" key="2">
    <citation type="submission" date="2021-04" db="EMBL/GenBank/DDBJ databases">
        <title>Saccharothrix algeriensis WGS.</title>
        <authorList>
            <person name="Stuskova K."/>
            <person name="Hakalova E."/>
            <person name="Tebbal A.B."/>
            <person name="Eichmeier A."/>
        </authorList>
    </citation>
    <scope>NUCLEOTIDE SEQUENCE</scope>
    <source>
        <strain evidence="13">NRRL B-24137</strain>
    </source>
</reference>
<dbReference type="NCBIfam" id="TIGR03356">
    <property type="entry name" value="BGL"/>
    <property type="match status" value="1"/>
</dbReference>
<dbReference type="PANTHER" id="PTHR10353">
    <property type="entry name" value="GLYCOSYL HYDROLASE"/>
    <property type="match status" value="1"/>
</dbReference>
<organism evidence="13 14">
    <name type="scientific">Saccharothrix algeriensis</name>
    <dbReference type="NCBI Taxonomy" id="173560"/>
    <lineage>
        <taxon>Bacteria</taxon>
        <taxon>Bacillati</taxon>
        <taxon>Actinomycetota</taxon>
        <taxon>Actinomycetes</taxon>
        <taxon>Pseudonocardiales</taxon>
        <taxon>Pseudonocardiaceae</taxon>
        <taxon>Saccharothrix</taxon>
    </lineage>
</organism>
<keyword evidence="15" id="KW-1185">Reference proteome</keyword>
<reference evidence="12 15" key="1">
    <citation type="submission" date="2021-01" db="EMBL/GenBank/DDBJ databases">
        <title>Sequencing the genomes of 1000 actinobacteria strains.</title>
        <authorList>
            <person name="Klenk H.-P."/>
        </authorList>
    </citation>
    <scope>NUCLEOTIDE SEQUENCE [LARGE SCALE GENOMIC DNA]</scope>
    <source>
        <strain evidence="12 15">DSM 44581</strain>
    </source>
</reference>
<keyword evidence="8" id="KW-0624">Polysaccharide degradation</keyword>
<dbReference type="FunFam" id="3.20.20.80:FF:000004">
    <property type="entry name" value="Beta-glucosidase 6-phospho-beta-glucosidase"/>
    <property type="match status" value="1"/>
</dbReference>
<feature type="binding site" evidence="10">
    <location>
        <position position="19"/>
    </location>
    <ligand>
        <name>substrate</name>
    </ligand>
</feature>
<dbReference type="Proteomes" id="UP001195724">
    <property type="component" value="Unassembled WGS sequence"/>
</dbReference>
<feature type="binding site" evidence="10">
    <location>
        <position position="163"/>
    </location>
    <ligand>
        <name>substrate</name>
    </ligand>
</feature>
<sequence>MEHVFPTGFLWGAATAAYQIEGAVAADGRGPSIWDTFAAVPGAVLGGVGGDPACDHFHRHRQDVELLRELGLPAYRFSTAWPRVMPDGRTVEPRGLAFYDRLVDDLLAAGVRPLVTLYHWDLPQALQDRGGWCDRDLVGRFTDYACTVHDRLGDRVADWTTLNEPFCSAFLGYGVGVHAPGLSDAGAALVAAHHHLLAHGAAARALRERGRPGDRLSIVLNFSPALADGDDAAHRDAARRFDVLHNRFFLDPVLGRGYPQDLFADVAHLAALEPAIRDGDPALIAAPVDWIGVNYYAPTRVAPLADLRAPSNCPLPGLRGVDVLPPRGPLTSMGWEQHPESLTELLVWLGERCGPVPLVVAENGAAFVDVVDPDGRVRDVGRTRYLAEHLRAVHAALARGADVRGYLAWSLLDNFEWSFGYTQRFGLVHVDFDTQRRTVKDSGRFFAEVVARNAVPAG</sequence>
<evidence type="ECO:0000256" key="8">
    <source>
        <dbReference type="ARBA" id="ARBA00023326"/>
    </source>
</evidence>
<evidence type="ECO:0000256" key="7">
    <source>
        <dbReference type="ARBA" id="ARBA00023295"/>
    </source>
</evidence>
<proteinExistence type="inferred from homology"/>
<gene>
    <name evidence="13" type="ORF">J7S33_30785</name>
    <name evidence="12" type="ORF">JOE68_005885</name>
</gene>
<name>A0A8T8HXD1_9PSEU</name>
<evidence type="ECO:0000313" key="12">
    <source>
        <dbReference type="EMBL" id="MBM7815020.1"/>
    </source>
</evidence>
<dbReference type="AlphaFoldDB" id="A0A8T8HXD1"/>
<feature type="active site" description="Proton donor" evidence="9">
    <location>
        <position position="164"/>
    </location>
</feature>
<dbReference type="GO" id="GO:0030245">
    <property type="term" value="P:cellulose catabolic process"/>
    <property type="evidence" value="ECO:0007669"/>
    <property type="project" value="UniProtKB-KW"/>
</dbReference>
<comment type="similarity">
    <text evidence="2 11">Belongs to the glycosyl hydrolase 1 family.</text>
</comment>
<feature type="active site" description="Nucleophile" evidence="9">
    <location>
        <position position="362"/>
    </location>
</feature>
<keyword evidence="5" id="KW-0136">Cellulose degradation</keyword>
<dbReference type="InterPro" id="IPR017853">
    <property type="entry name" value="GH"/>
</dbReference>
<evidence type="ECO:0000256" key="6">
    <source>
        <dbReference type="ARBA" id="ARBA00023277"/>
    </source>
</evidence>
<evidence type="ECO:0000313" key="13">
    <source>
        <dbReference type="EMBL" id="QTR03273.1"/>
    </source>
</evidence>
<dbReference type="Pfam" id="PF00232">
    <property type="entry name" value="Glyco_hydro_1"/>
    <property type="match status" value="1"/>
</dbReference>
<dbReference type="EMBL" id="CP072788">
    <property type="protein sequence ID" value="QTR03273.1"/>
    <property type="molecule type" value="Genomic_DNA"/>
</dbReference>
<dbReference type="GO" id="GO:0005829">
    <property type="term" value="C:cytosol"/>
    <property type="evidence" value="ECO:0007669"/>
    <property type="project" value="TreeGrafter"/>
</dbReference>
<protein>
    <recommendedName>
        <fullName evidence="3 11">Beta-glucosidase</fullName>
        <ecNumber evidence="3 11">3.2.1.21</ecNumber>
    </recommendedName>
</protein>
<dbReference type="EC" id="3.2.1.21" evidence="3 11"/>
<feature type="binding site" evidence="10">
    <location>
        <position position="296"/>
    </location>
    <ligand>
        <name>substrate</name>
    </ligand>
</feature>
<evidence type="ECO:0000256" key="9">
    <source>
        <dbReference type="PIRSR" id="PIRSR617736-1"/>
    </source>
</evidence>